<feature type="compositionally biased region" description="Acidic residues" evidence="2">
    <location>
        <begin position="145"/>
        <end position="171"/>
    </location>
</feature>
<proteinExistence type="predicted"/>
<feature type="compositionally biased region" description="Polar residues" evidence="2">
    <location>
        <begin position="181"/>
        <end position="191"/>
    </location>
</feature>
<dbReference type="CDD" id="cd16618">
    <property type="entry name" value="mRING-HC-C4C4_CNOT4"/>
    <property type="match status" value="1"/>
</dbReference>
<reference evidence="4" key="1">
    <citation type="submission" date="2019-09" db="EMBL/GenBank/DDBJ databases">
        <title>Draft genome information of white flower Hibiscus syriacus.</title>
        <authorList>
            <person name="Kim Y.-M."/>
        </authorList>
    </citation>
    <scope>NUCLEOTIDE SEQUENCE [LARGE SCALE GENOMIC DNA]</scope>
    <source>
        <strain evidence="4">YM2019G1</strain>
    </source>
</reference>
<dbReference type="SUPFAM" id="SSF57850">
    <property type="entry name" value="RING/U-box"/>
    <property type="match status" value="1"/>
</dbReference>
<feature type="region of interest" description="Disordered" evidence="2">
    <location>
        <begin position="55"/>
        <end position="230"/>
    </location>
</feature>
<keyword evidence="5" id="KW-1185">Reference proteome</keyword>
<dbReference type="Proteomes" id="UP000436088">
    <property type="component" value="Unassembled WGS sequence"/>
</dbReference>
<dbReference type="GO" id="GO:0008270">
    <property type="term" value="F:zinc ion binding"/>
    <property type="evidence" value="ECO:0007669"/>
    <property type="project" value="UniProtKB-KW"/>
</dbReference>
<accession>A0A6A2WSZ8</accession>
<gene>
    <name evidence="4" type="ORF">F3Y22_tig00116971pilonHSYRG01034</name>
</gene>
<feature type="compositionally biased region" description="Basic and acidic residues" evidence="2">
    <location>
        <begin position="55"/>
        <end position="84"/>
    </location>
</feature>
<dbReference type="Pfam" id="PF14570">
    <property type="entry name" value="zf-RING_4"/>
    <property type="match status" value="1"/>
</dbReference>
<keyword evidence="1" id="KW-0479">Metal-binding</keyword>
<dbReference type="PANTHER" id="PTHR12603">
    <property type="entry name" value="CCR4-NOT TRANSCRIPTION COMPLEX RELATED"/>
    <property type="match status" value="1"/>
</dbReference>
<protein>
    <submittedName>
        <fullName evidence="4">Microtubule-associated protein TORTIFOLIA1-like</fullName>
    </submittedName>
</protein>
<dbReference type="PROSITE" id="PS50089">
    <property type="entry name" value="ZF_RING_2"/>
    <property type="match status" value="1"/>
</dbReference>
<evidence type="ECO:0000313" key="5">
    <source>
        <dbReference type="Proteomes" id="UP000436088"/>
    </source>
</evidence>
<dbReference type="GO" id="GO:0030014">
    <property type="term" value="C:CCR4-NOT complex"/>
    <property type="evidence" value="ECO:0007669"/>
    <property type="project" value="InterPro"/>
</dbReference>
<dbReference type="FunFam" id="3.30.40.10:FF:000383">
    <property type="entry name" value="RING/U-box superfamily protein"/>
    <property type="match status" value="1"/>
</dbReference>
<keyword evidence="1" id="KW-0863">Zinc-finger</keyword>
<comment type="caution">
    <text evidence="4">The sequence shown here is derived from an EMBL/GenBank/DDBJ whole genome shotgun (WGS) entry which is preliminary data.</text>
</comment>
<dbReference type="PANTHER" id="PTHR12603:SF0">
    <property type="entry name" value="CCR4-NOT TRANSCRIPTION COMPLEX SUBUNIT 4"/>
    <property type="match status" value="1"/>
</dbReference>
<organism evidence="4 5">
    <name type="scientific">Hibiscus syriacus</name>
    <name type="common">Rose of Sharon</name>
    <dbReference type="NCBI Taxonomy" id="106335"/>
    <lineage>
        <taxon>Eukaryota</taxon>
        <taxon>Viridiplantae</taxon>
        <taxon>Streptophyta</taxon>
        <taxon>Embryophyta</taxon>
        <taxon>Tracheophyta</taxon>
        <taxon>Spermatophyta</taxon>
        <taxon>Magnoliopsida</taxon>
        <taxon>eudicotyledons</taxon>
        <taxon>Gunneridae</taxon>
        <taxon>Pentapetalae</taxon>
        <taxon>rosids</taxon>
        <taxon>malvids</taxon>
        <taxon>Malvales</taxon>
        <taxon>Malvaceae</taxon>
        <taxon>Malvoideae</taxon>
        <taxon>Hibiscus</taxon>
    </lineage>
</organism>
<dbReference type="InterPro" id="IPR039515">
    <property type="entry name" value="NOT4_mRING-HC-C4C4"/>
</dbReference>
<dbReference type="InterPro" id="IPR001841">
    <property type="entry name" value="Znf_RING"/>
</dbReference>
<dbReference type="GO" id="GO:0004842">
    <property type="term" value="F:ubiquitin-protein transferase activity"/>
    <property type="evidence" value="ECO:0007669"/>
    <property type="project" value="InterPro"/>
</dbReference>
<evidence type="ECO:0000259" key="3">
    <source>
        <dbReference type="PROSITE" id="PS50089"/>
    </source>
</evidence>
<feature type="compositionally biased region" description="Polar residues" evidence="2">
    <location>
        <begin position="102"/>
        <end position="114"/>
    </location>
</feature>
<feature type="compositionally biased region" description="Low complexity" evidence="2">
    <location>
        <begin position="120"/>
        <end position="144"/>
    </location>
</feature>
<evidence type="ECO:0000313" key="4">
    <source>
        <dbReference type="EMBL" id="KAE8658635.1"/>
    </source>
</evidence>
<name>A0A6A2WSZ8_HIBSY</name>
<dbReference type="GO" id="GO:0016567">
    <property type="term" value="P:protein ubiquitination"/>
    <property type="evidence" value="ECO:0007669"/>
    <property type="project" value="TreeGrafter"/>
</dbReference>
<evidence type="ECO:0000256" key="2">
    <source>
        <dbReference type="SAM" id="MobiDB-lite"/>
    </source>
</evidence>
<dbReference type="Gene3D" id="3.30.40.10">
    <property type="entry name" value="Zinc/RING finger domain, C3HC4 (zinc finger)"/>
    <property type="match status" value="1"/>
</dbReference>
<evidence type="ECO:0000256" key="1">
    <source>
        <dbReference type="PROSITE-ProRule" id="PRU00175"/>
    </source>
</evidence>
<sequence>MESDSISNASSPLAFSCKDISRKKRRSAKLKQCKLDARREQWLSQSAVKNKVCCKEGAKDGDSKRTQPGERDRSLDSFEMRRTGEANGEGEDVSVQHESDSESSPMNSHTSSSLLGGMDSGTSFTNSSSSSSSTSSGGCCSGSITEEEGDDGCLDDWEAVADALAADDDKLETDPNKNNKENSCSGSTPGNEPNPLLGSNGGGTDLRSSKPECPRMVQRATGSSRAWRADDTFRPHTLPHLSKQRSFPARDWPFGQGGVSWVRGSAFSVPSSCPICYEDLDLTDSSFLPCSCGFRLCLFCHKRILEEDGRCPGCRKPYEHDPVEAEASVQGSSLKFRMLARSCSMIARGGPPWSSGYPGQPLI</sequence>
<dbReference type="AlphaFoldDB" id="A0A6A2WSZ8"/>
<dbReference type="InterPro" id="IPR013083">
    <property type="entry name" value="Znf_RING/FYVE/PHD"/>
</dbReference>
<keyword evidence="1" id="KW-0862">Zinc</keyword>
<dbReference type="EMBL" id="VEPZ02001744">
    <property type="protein sequence ID" value="KAE8658635.1"/>
    <property type="molecule type" value="Genomic_DNA"/>
</dbReference>
<dbReference type="InterPro" id="IPR039780">
    <property type="entry name" value="Mot2"/>
</dbReference>
<feature type="domain" description="RING-type" evidence="3">
    <location>
        <begin position="273"/>
        <end position="315"/>
    </location>
</feature>